<dbReference type="PANTHER" id="PTHR34817:SF2">
    <property type="entry name" value="NUCLEOTIDYLTRANSFERASE"/>
    <property type="match status" value="1"/>
</dbReference>
<dbReference type="AlphaFoldDB" id="A0A916Q8I8"/>
<dbReference type="InterPro" id="IPR043519">
    <property type="entry name" value="NT_sf"/>
</dbReference>
<evidence type="ECO:0000313" key="2">
    <source>
        <dbReference type="Proteomes" id="UP000613208"/>
    </source>
</evidence>
<comment type="caution">
    <text evidence="1">The sequence shown here is derived from an EMBL/GenBank/DDBJ whole genome shotgun (WGS) entry which is preliminary data.</text>
</comment>
<dbReference type="RefSeq" id="WP_201311952.1">
    <property type="nucleotide sequence ID" value="NZ_BLYI01000062.1"/>
</dbReference>
<accession>A0A916Q8I8</accession>
<organism evidence="1 2">
    <name type="scientific">Anaerostipes butyraticus</name>
    <dbReference type="NCBI Taxonomy" id="645466"/>
    <lineage>
        <taxon>Bacteria</taxon>
        <taxon>Bacillati</taxon>
        <taxon>Bacillota</taxon>
        <taxon>Clostridia</taxon>
        <taxon>Lachnospirales</taxon>
        <taxon>Lachnospiraceae</taxon>
        <taxon>Anaerostipes</taxon>
    </lineage>
</organism>
<keyword evidence="2" id="KW-1185">Reference proteome</keyword>
<dbReference type="Proteomes" id="UP000613208">
    <property type="component" value="Unassembled WGS sequence"/>
</dbReference>
<dbReference type="EMBL" id="BLYI01000062">
    <property type="protein sequence ID" value="GFO86292.1"/>
    <property type="molecule type" value="Genomic_DNA"/>
</dbReference>
<evidence type="ECO:0000313" key="1">
    <source>
        <dbReference type="EMBL" id="GFO86292.1"/>
    </source>
</evidence>
<dbReference type="PANTHER" id="PTHR34817">
    <property type="entry name" value="NUCLEOTIDYLTRANSFERASE"/>
    <property type="match status" value="1"/>
</dbReference>
<dbReference type="InterPro" id="IPR018775">
    <property type="entry name" value="RlaP"/>
</dbReference>
<sequence length="249" mass="29705">MQKIIKDKLKEIEEKENVTILMAVESGSRAWGFASPDSDYDVRFIYVRKKEDYLRLDTVRDVIDWQLDDVLDINGWDVKKALQLMHNSNPTVFEWCESPIVYRTSEAFEQMKQLRKAYFSPKKSLYHYLHMAESNYRKFLQCDQIKVKKYFYVLRPILAAKWIAEKKIWPPMLFSELMEAELEEDLKPETERLLVMKKEMDEMELVPGSRKINAYVESNLEKFKKLADDMPKTETSWDSLNHYFQSLLS</sequence>
<reference evidence="1" key="1">
    <citation type="submission" date="2020-06" db="EMBL/GenBank/DDBJ databases">
        <title>Characterization of fructooligosaccharide metabolism and fructooligosaccharide-degrading enzymes in human commensal butyrate producers.</title>
        <authorList>
            <person name="Tanno H."/>
            <person name="Fujii T."/>
            <person name="Hirano K."/>
            <person name="Maeno S."/>
            <person name="Tonozuka T."/>
            <person name="Sakamoto M."/>
            <person name="Ohkuma M."/>
            <person name="Tochio T."/>
            <person name="Endo A."/>
        </authorList>
    </citation>
    <scope>NUCLEOTIDE SEQUENCE</scope>
    <source>
        <strain evidence="1">JCM 17466</strain>
    </source>
</reference>
<proteinExistence type="predicted"/>
<dbReference type="Pfam" id="PF10127">
    <property type="entry name" value="RlaP"/>
    <property type="match status" value="1"/>
</dbReference>
<name>A0A916Q8I8_9FIRM</name>
<dbReference type="SUPFAM" id="SSF81301">
    <property type="entry name" value="Nucleotidyltransferase"/>
    <property type="match status" value="1"/>
</dbReference>
<protein>
    <submittedName>
        <fullName evidence="1">Nucleotidyltransferase</fullName>
    </submittedName>
</protein>
<gene>
    <name evidence="1" type="ORF">ANBU17_26390</name>
</gene>